<protein>
    <recommendedName>
        <fullName evidence="6">Probable inorganic carbon transporter subunit DabA</fullName>
    </recommendedName>
</protein>
<feature type="binding site" evidence="6">
    <location>
        <position position="607"/>
    </location>
    <ligand>
        <name>Zn(2+)</name>
        <dbReference type="ChEBI" id="CHEBI:29105"/>
    </ligand>
</feature>
<dbReference type="OrthoDB" id="9805101at2"/>
<dbReference type="KEGG" id="tco:Theco_3474"/>
<feature type="binding site" evidence="6">
    <location>
        <position position="410"/>
    </location>
    <ligand>
        <name>Zn(2+)</name>
        <dbReference type="ChEBI" id="CHEBI:29105"/>
    </ligand>
</feature>
<proteinExistence type="inferred from homology"/>
<keyword evidence="2 6" id="KW-1003">Cell membrane</keyword>
<gene>
    <name evidence="6" type="primary">dabA</name>
    <name evidence="7" type="ordered locus">Theco_3474</name>
</gene>
<dbReference type="HAMAP" id="MF_01871">
    <property type="entry name" value="DabA"/>
    <property type="match status" value="1"/>
</dbReference>
<evidence type="ECO:0000256" key="4">
    <source>
        <dbReference type="ARBA" id="ARBA00022833"/>
    </source>
</evidence>
<comment type="function">
    <text evidence="6">Part of an energy-coupled inorganic carbon pump.</text>
</comment>
<sequence length="911" mass="102648">MNRSAMLSERAVDHVENRVENNEKKCDRDFSGNLPVDEMVGRASRVIAPLWPLRTFVAVHPWAGLEHLTFEEVAERFRDSRGLDLFPPMAMFHEALRKGELSPRKLEERFGKWLNEEAHSIPRKEAERLCCGLLWHENVPREVMNSLEMKRLAVRMKHAKTLPDRLPVRCVRTKSAILEAQGEPRFARALDRHMIKWCKLFLDEGQAAWGMPFRESGFYCTWRKLACHDPSLSRAERGRIKQTPANAEDALKQALFNLNVPRPDMERYLEEHLIALPGWAGMLLWRSQKSGQEYRLLTEYLAIRLSTEWALVAPRLPLQETGDADHDAELLPWIGAWLHWGGWTCEQWFGMSPEERFIRLDFARRFAWMVRPRLWLEAWEDTQEEKLRETISATQTNGHARRAAAQLLFCIDVRSEPFRRHLEREGPFETFGCAGFFGLPIRTRLPDGHVHAACPAIVEPRHEVREQLPSAGSQTYLWAESAKLSVARVFKKMKQGLVTSLLLPEMSGPWLGLYMLMRNAAPERVIGSIHRWRKRSAGKMKTHLTLDLESTCGDSGLPTGFSLEEKVNYVGSLLRSIGLTSAFSPLVVVCGHKSETANNPYASALDCGACGGAAGGLNARVFAELCNREEVRRALAGQGIVIPEETVFIAAEHSTTVHELRWLHVPELSPAARDAFALLQDRLRAVTRKVNLEQLAKLPGAGAAGRDPVAEAHRRAADWSEVRPEWGLAGNYAFVIGRRHLTESCNLEGRVFLHSYDWREDPDGTLLMNIAAGPVTVAQWINLQYYASTVAPHIYGSGNKATQTVTAGIGVMQGNGSDLLAGLPWQSVMASDREWFHSPLRLLVVIEAPRPYMVKLLEGNPEFRRKVSNGWLRLVSVDPVSGIWERWTPRSLGPALTLDDEAAGCAGCACD</sequence>
<dbReference type="PANTHER" id="PTHR38344">
    <property type="entry name" value="UPF0753 PROTEIN AQ_863"/>
    <property type="match status" value="1"/>
</dbReference>
<evidence type="ECO:0000256" key="6">
    <source>
        <dbReference type="HAMAP-Rule" id="MF_01871"/>
    </source>
</evidence>
<dbReference type="PANTHER" id="PTHR38344:SF1">
    <property type="entry name" value="INORGANIC CARBON TRANSPORTER SUBUNIT DABA-RELATED"/>
    <property type="match status" value="1"/>
</dbReference>
<organism evidence="7 8">
    <name type="scientific">Thermobacillus composti (strain DSM 18247 / JCM 13945 / KWC4)</name>
    <dbReference type="NCBI Taxonomy" id="717605"/>
    <lineage>
        <taxon>Bacteria</taxon>
        <taxon>Bacillati</taxon>
        <taxon>Bacillota</taxon>
        <taxon>Bacilli</taxon>
        <taxon>Bacillales</taxon>
        <taxon>Paenibacillaceae</taxon>
        <taxon>Thermobacillus</taxon>
    </lineage>
</organism>
<name>L0EJU8_THECK</name>
<feature type="binding site" evidence="6">
    <location>
        <position position="412"/>
    </location>
    <ligand>
        <name>Zn(2+)</name>
        <dbReference type="ChEBI" id="CHEBI:29105"/>
    </ligand>
</feature>
<comment type="similarity">
    <text evidence="6">Belongs to the inorganic carbon transporter (TC 9.A.2) DabA family.</text>
</comment>
<dbReference type="STRING" id="717605.Theco_3474"/>
<feature type="binding site" evidence="6">
    <location>
        <position position="592"/>
    </location>
    <ligand>
        <name>Zn(2+)</name>
        <dbReference type="ChEBI" id="CHEBI:29105"/>
    </ligand>
</feature>
<comment type="subcellular location">
    <subcellularLocation>
        <location evidence="6">Cell inner membrane</location>
        <topology evidence="6">Peripheral membrane protein</topology>
    </subcellularLocation>
</comment>
<comment type="subunit">
    <text evidence="6">Forms a complex with DabB.</text>
</comment>
<keyword evidence="5 6" id="KW-0472">Membrane</keyword>
<evidence type="ECO:0000256" key="2">
    <source>
        <dbReference type="ARBA" id="ARBA00022475"/>
    </source>
</evidence>
<dbReference type="HOGENOM" id="CLU_009885_0_0_9"/>
<keyword evidence="8" id="KW-1185">Reference proteome</keyword>
<evidence type="ECO:0000313" key="8">
    <source>
        <dbReference type="Proteomes" id="UP000010795"/>
    </source>
</evidence>
<dbReference type="GO" id="GO:0005886">
    <property type="term" value="C:plasma membrane"/>
    <property type="evidence" value="ECO:0007669"/>
    <property type="project" value="UniProtKB-SubCell"/>
</dbReference>
<evidence type="ECO:0000256" key="1">
    <source>
        <dbReference type="ARBA" id="ARBA00022448"/>
    </source>
</evidence>
<dbReference type="Pfam" id="PF10070">
    <property type="entry name" value="DabA"/>
    <property type="match status" value="1"/>
</dbReference>
<reference evidence="8" key="1">
    <citation type="submission" date="2012-01" db="EMBL/GenBank/DDBJ databases">
        <title>Complete sequence of chromosome of Thermobacillus composti KWC4.</title>
        <authorList>
            <person name="Lucas S."/>
            <person name="Han J."/>
            <person name="Lapidus A."/>
            <person name="Cheng J.-F."/>
            <person name="Goodwin L."/>
            <person name="Pitluck S."/>
            <person name="Peters L."/>
            <person name="Ovchinnikova G."/>
            <person name="Teshima H."/>
            <person name="Detter J.C."/>
            <person name="Han C."/>
            <person name="Tapia R."/>
            <person name="Land M."/>
            <person name="Hauser L."/>
            <person name="Kyrpides N."/>
            <person name="Ivanova N."/>
            <person name="Pagani I."/>
            <person name="Anderson I."/>
            <person name="Woyke T."/>
        </authorList>
    </citation>
    <scope>NUCLEOTIDE SEQUENCE [LARGE SCALE GENOMIC DNA]</scope>
    <source>
        <strain evidence="8">DSM 18247 / JCM 13945 / KWC4</strain>
    </source>
</reference>
<evidence type="ECO:0000256" key="5">
    <source>
        <dbReference type="ARBA" id="ARBA00023136"/>
    </source>
</evidence>
<dbReference type="EMBL" id="CP003255">
    <property type="protein sequence ID" value="AGA59515.1"/>
    <property type="molecule type" value="Genomic_DNA"/>
</dbReference>
<dbReference type="eggNOG" id="COG3002">
    <property type="taxonomic scope" value="Bacteria"/>
</dbReference>
<evidence type="ECO:0000313" key="7">
    <source>
        <dbReference type="EMBL" id="AGA59515.1"/>
    </source>
</evidence>
<keyword evidence="4 6" id="KW-0862">Zinc</keyword>
<evidence type="ECO:0000256" key="3">
    <source>
        <dbReference type="ARBA" id="ARBA00022723"/>
    </source>
</evidence>
<keyword evidence="6" id="KW-0997">Cell inner membrane</keyword>
<dbReference type="AlphaFoldDB" id="L0EJU8"/>
<dbReference type="Proteomes" id="UP000010795">
    <property type="component" value="Chromosome"/>
</dbReference>
<dbReference type="InterPro" id="IPR018752">
    <property type="entry name" value="DabA"/>
</dbReference>
<accession>L0EJU8</accession>
<keyword evidence="1 6" id="KW-0813">Transport</keyword>
<keyword evidence="3 6" id="KW-0479">Metal-binding</keyword>
<comment type="cofactor">
    <cofactor evidence="6">
        <name>Zn(2+)</name>
        <dbReference type="ChEBI" id="CHEBI:29105"/>
    </cofactor>
</comment>
<dbReference type="GO" id="GO:0008270">
    <property type="term" value="F:zinc ion binding"/>
    <property type="evidence" value="ECO:0007669"/>
    <property type="project" value="UniProtKB-UniRule"/>
</dbReference>